<proteinExistence type="predicted"/>
<reference evidence="2 3" key="1">
    <citation type="submission" date="2018-08" db="EMBL/GenBank/DDBJ databases">
        <title>The draft genome squence of Brumimicrobium sp. N62.</title>
        <authorList>
            <person name="Du Z.-J."/>
            <person name="Luo H.-R."/>
        </authorList>
    </citation>
    <scope>NUCLEOTIDE SEQUENCE [LARGE SCALE GENOMIC DNA]</scope>
    <source>
        <strain evidence="2 3">N62</strain>
    </source>
</reference>
<name>A0A3E1EXW6_9FLAO</name>
<dbReference type="RefSeq" id="WP_116880785.1">
    <property type="nucleotide sequence ID" value="NZ_QURB01000004.1"/>
</dbReference>
<dbReference type="AlphaFoldDB" id="A0A3E1EXW6"/>
<dbReference type="EMBL" id="QURB01000004">
    <property type="protein sequence ID" value="RFC54384.1"/>
    <property type="molecule type" value="Genomic_DNA"/>
</dbReference>
<organism evidence="2 3">
    <name type="scientific">Brumimicrobium aurantiacum</name>
    <dbReference type="NCBI Taxonomy" id="1737063"/>
    <lineage>
        <taxon>Bacteria</taxon>
        <taxon>Pseudomonadati</taxon>
        <taxon>Bacteroidota</taxon>
        <taxon>Flavobacteriia</taxon>
        <taxon>Flavobacteriales</taxon>
        <taxon>Crocinitomicaceae</taxon>
        <taxon>Brumimicrobium</taxon>
    </lineage>
</organism>
<feature type="signal peptide" evidence="1">
    <location>
        <begin position="1"/>
        <end position="19"/>
    </location>
</feature>
<evidence type="ECO:0000313" key="2">
    <source>
        <dbReference type="EMBL" id="RFC54384.1"/>
    </source>
</evidence>
<dbReference type="OrthoDB" id="9765957at2"/>
<evidence type="ECO:0000256" key="1">
    <source>
        <dbReference type="SAM" id="SignalP"/>
    </source>
</evidence>
<protein>
    <submittedName>
        <fullName evidence="2">Uncharacterized protein</fullName>
    </submittedName>
</protein>
<feature type="chain" id="PRO_5017825702" evidence="1">
    <location>
        <begin position="20"/>
        <end position="347"/>
    </location>
</feature>
<keyword evidence="1" id="KW-0732">Signal</keyword>
<accession>A0A3E1EXW6</accession>
<keyword evidence="3" id="KW-1185">Reference proteome</keyword>
<evidence type="ECO:0000313" key="3">
    <source>
        <dbReference type="Proteomes" id="UP000257127"/>
    </source>
</evidence>
<comment type="caution">
    <text evidence="2">The sequence shown here is derived from an EMBL/GenBank/DDBJ whole genome shotgun (WGS) entry which is preliminary data.</text>
</comment>
<dbReference type="Proteomes" id="UP000257127">
    <property type="component" value="Unassembled WGS sequence"/>
</dbReference>
<sequence>MRNILLLMLLTLLASFVFGQAPPQAFNYSSVIRGDNKQAIPNTLVSIRLNINKSSPFGTSVYSEIHTLKTNKFGVVNLQVGNGVSKVGVFTDIDWGEATYYLQTELDDEGGTDFEMMGSSQFLSVPYALYSGASENDLNDNDTSRTNEIQVLSVSNDTIFLTNGGFAVLPAAYSGTNTDSQTLSYHNDTISISNGNSIAVPGLGGASTLGKKIGYNNVATGSVASGWRVVPHLTSSDTLQLNINVNGPHETFIVHAGFFLTNLGSTGGASKSAIWVYNSYGSKVRSQTISNETHSNGQMLAGCAGSMILADLPPGQYTVRVMHELTSNSSPGNLYFEGQRHLLVRRF</sequence>
<gene>
    <name evidence="2" type="ORF">DXU93_08130</name>
</gene>